<dbReference type="Proteomes" id="UP000053825">
    <property type="component" value="Unassembled WGS sequence"/>
</dbReference>
<protein>
    <submittedName>
        <fullName evidence="2">Uncharacterized protein</fullName>
    </submittedName>
</protein>
<dbReference type="AlphaFoldDB" id="A0A0L7R6X5"/>
<feature type="region of interest" description="Disordered" evidence="1">
    <location>
        <begin position="24"/>
        <end position="67"/>
    </location>
</feature>
<sequence length="67" mass="7361">MSLSRPVLIKVRTLSICFIIVGLTSTGSTGRGPKWNRERAEHNGATSSSRERRSPSSGFAFSKIQPR</sequence>
<evidence type="ECO:0000313" key="3">
    <source>
        <dbReference type="Proteomes" id="UP000053825"/>
    </source>
</evidence>
<name>A0A0L7R6X5_9HYME</name>
<proteinExistence type="predicted"/>
<organism evidence="2 3">
    <name type="scientific">Habropoda laboriosa</name>
    <dbReference type="NCBI Taxonomy" id="597456"/>
    <lineage>
        <taxon>Eukaryota</taxon>
        <taxon>Metazoa</taxon>
        <taxon>Ecdysozoa</taxon>
        <taxon>Arthropoda</taxon>
        <taxon>Hexapoda</taxon>
        <taxon>Insecta</taxon>
        <taxon>Pterygota</taxon>
        <taxon>Neoptera</taxon>
        <taxon>Endopterygota</taxon>
        <taxon>Hymenoptera</taxon>
        <taxon>Apocrita</taxon>
        <taxon>Aculeata</taxon>
        <taxon>Apoidea</taxon>
        <taxon>Anthophila</taxon>
        <taxon>Apidae</taxon>
        <taxon>Habropoda</taxon>
    </lineage>
</organism>
<accession>A0A0L7R6X5</accession>
<evidence type="ECO:0000313" key="2">
    <source>
        <dbReference type="EMBL" id="KOC66598.1"/>
    </source>
</evidence>
<dbReference type="EMBL" id="KQ414646">
    <property type="protein sequence ID" value="KOC66598.1"/>
    <property type="molecule type" value="Genomic_DNA"/>
</dbReference>
<gene>
    <name evidence="2" type="ORF">WH47_08991</name>
</gene>
<evidence type="ECO:0000256" key="1">
    <source>
        <dbReference type="SAM" id="MobiDB-lite"/>
    </source>
</evidence>
<reference evidence="2 3" key="1">
    <citation type="submission" date="2015-07" db="EMBL/GenBank/DDBJ databases">
        <title>The genome of Habropoda laboriosa.</title>
        <authorList>
            <person name="Pan H."/>
            <person name="Kapheim K."/>
        </authorList>
    </citation>
    <scope>NUCLEOTIDE SEQUENCE [LARGE SCALE GENOMIC DNA]</scope>
    <source>
        <strain evidence="2">0110345459</strain>
    </source>
</reference>
<keyword evidence="3" id="KW-1185">Reference proteome</keyword>